<evidence type="ECO:0000256" key="1">
    <source>
        <dbReference type="SAM" id="SignalP"/>
    </source>
</evidence>
<dbReference type="PANTHER" id="PTHR30290">
    <property type="entry name" value="PERIPLASMIC BINDING COMPONENT OF ABC TRANSPORTER"/>
    <property type="match status" value="1"/>
</dbReference>
<name>A0ABN0MYW9_9CHLA</name>
<dbReference type="EMBL" id="APJW01000002">
    <property type="protein sequence ID" value="EQM62516.1"/>
    <property type="molecule type" value="Genomic_DNA"/>
</dbReference>
<evidence type="ECO:0000313" key="3">
    <source>
        <dbReference type="EMBL" id="EQM62516.1"/>
    </source>
</evidence>
<proteinExistence type="predicted"/>
<keyword evidence="1" id="KW-0732">Signal</keyword>
<organism evidence="3 4">
    <name type="scientific">Chlamydia ibidis 10-1398/6</name>
    <dbReference type="NCBI Taxonomy" id="1046581"/>
    <lineage>
        <taxon>Bacteria</taxon>
        <taxon>Pseudomonadati</taxon>
        <taxon>Chlamydiota</taxon>
        <taxon>Chlamydiia</taxon>
        <taxon>Chlamydiales</taxon>
        <taxon>Chlamydiaceae</taxon>
        <taxon>Chlamydia/Chlamydophila group</taxon>
        <taxon>Chlamydia</taxon>
    </lineage>
</organism>
<protein>
    <submittedName>
        <fullName evidence="3">Bacterial extracellular solute-binding s, 5 Middle family protein</fullName>
    </submittedName>
</protein>
<evidence type="ECO:0000313" key="4">
    <source>
        <dbReference type="Proteomes" id="UP000016064"/>
    </source>
</evidence>
<dbReference type="Proteomes" id="UP000016064">
    <property type="component" value="Unassembled WGS sequence"/>
</dbReference>
<accession>A0ABN0MYW9</accession>
<sequence length="437" mass="49851">MIRKSWLAFVSLLLPLSSCQSDTLKQSQSLIIAIHDDPSSLSPAEAKRALDLSVAKMTFDSLTRENTLRPDCIEMALASHYTVSEDLLEYTFFIRENARWSNGAQITAKDVIESWSHARSYSPHSELFSGIDFYESSPLSVTITLKNPNPKLLHLLAFPAFSIFNPHNLNLYTGPFRVISYTPGHCMLLKKNPYYYDKEKLNISNISLLVIPDIHTAFLLLNKKKIHWLGQPWHQGLPKELKNAPHLHYVEYPIEGTFWLVLNTKHPKLKELQNRYRFAAAINKQALVDYALQGNQLPAFGISRNSSVQINYQIQTKITPPEKLTLTYPANILRCQRIAEILKEQCKSVGIDLFLEGVEYHVFNNRRNIHDFTIATATGISCYHGAPILPHEEKLLKNLEIIPLYHMSYDYLSSKIMDNVIYNASGSVDLKYTSLSN</sequence>
<evidence type="ECO:0000259" key="2">
    <source>
        <dbReference type="Pfam" id="PF00496"/>
    </source>
</evidence>
<dbReference type="SUPFAM" id="SSF53850">
    <property type="entry name" value="Periplasmic binding protein-like II"/>
    <property type="match status" value="1"/>
</dbReference>
<gene>
    <name evidence="3" type="ORF">H359_0654</name>
</gene>
<feature type="signal peptide" evidence="1">
    <location>
        <begin position="1"/>
        <end position="20"/>
    </location>
</feature>
<dbReference type="PIRSF" id="PIRSF002741">
    <property type="entry name" value="MppA"/>
    <property type="match status" value="1"/>
</dbReference>
<dbReference type="PANTHER" id="PTHR30290:SF83">
    <property type="entry name" value="ABC TRANSPORTER SUBSTRATE-BINDING PROTEIN"/>
    <property type="match status" value="1"/>
</dbReference>
<dbReference type="Gene3D" id="3.10.105.10">
    <property type="entry name" value="Dipeptide-binding Protein, Domain 3"/>
    <property type="match status" value="1"/>
</dbReference>
<dbReference type="InterPro" id="IPR030678">
    <property type="entry name" value="Peptide/Ni-bd"/>
</dbReference>
<keyword evidence="4" id="KW-1185">Reference proteome</keyword>
<feature type="domain" description="Solute-binding protein family 5" evidence="2">
    <location>
        <begin position="74"/>
        <end position="376"/>
    </location>
</feature>
<dbReference type="InterPro" id="IPR039424">
    <property type="entry name" value="SBP_5"/>
</dbReference>
<dbReference type="InterPro" id="IPR000914">
    <property type="entry name" value="SBP_5_dom"/>
</dbReference>
<comment type="caution">
    <text evidence="3">The sequence shown here is derived from an EMBL/GenBank/DDBJ whole genome shotgun (WGS) entry which is preliminary data.</text>
</comment>
<dbReference type="Gene3D" id="3.40.190.10">
    <property type="entry name" value="Periplasmic binding protein-like II"/>
    <property type="match status" value="1"/>
</dbReference>
<dbReference type="Pfam" id="PF00496">
    <property type="entry name" value="SBP_bac_5"/>
    <property type="match status" value="1"/>
</dbReference>
<feature type="chain" id="PRO_5046019501" evidence="1">
    <location>
        <begin position="21"/>
        <end position="437"/>
    </location>
</feature>
<reference evidence="3 4" key="1">
    <citation type="submission" date="2013-07" db="EMBL/GenBank/DDBJ databases">
        <title>Isolation of a new Chlamydia species from the feral Sacred Ibis (Threskiornis aethiopicus): Chlamydia ibidis.</title>
        <authorList>
            <person name="Vorimore F."/>
            <person name="Hsia R.-C."/>
            <person name="Huot-Creasy H."/>
            <person name="Bastian S."/>
            <person name="Deruyter L."/>
            <person name="Passet A."/>
            <person name="Sachse K."/>
            <person name="Bavoil P."/>
            <person name="Myers G."/>
            <person name="Laroucau K."/>
        </authorList>
    </citation>
    <scope>NUCLEOTIDE SEQUENCE [LARGE SCALE GENOMIC DNA]</scope>
    <source>
        <strain evidence="3 4">10-1398/6</strain>
    </source>
</reference>